<protein>
    <submittedName>
        <fullName evidence="3">Uncharacterized protein</fullName>
    </submittedName>
</protein>
<keyword evidence="2" id="KW-1133">Transmembrane helix</keyword>
<evidence type="ECO:0000256" key="1">
    <source>
        <dbReference type="SAM" id="MobiDB-lite"/>
    </source>
</evidence>
<dbReference type="EMBL" id="JACIIX010000002">
    <property type="protein sequence ID" value="MBB6209569.1"/>
    <property type="molecule type" value="Genomic_DNA"/>
</dbReference>
<sequence>MAKAATKALGSKGKSAGGKKPSLLRNVGLLIAVVPLIFVFMPTVIFLGITMIPTLVALMVDKSGRRYGGIAVGALNFSGVLPYLLDLWLKDHSVPHALTLLANVFNLMVILGASAFGWMLYIVTPLLVSGAMSFSSSNRTSNLKTKQQELLAHWGPDVAKADDGADMMKKRRRPGADDDED</sequence>
<feature type="compositionally biased region" description="Basic and acidic residues" evidence="1">
    <location>
        <begin position="159"/>
        <end position="168"/>
    </location>
</feature>
<dbReference type="RefSeq" id="WP_184261941.1">
    <property type="nucleotide sequence ID" value="NZ_JACIIX010000002.1"/>
</dbReference>
<dbReference type="Proteomes" id="UP000544872">
    <property type="component" value="Unassembled WGS sequence"/>
</dbReference>
<keyword evidence="4" id="KW-1185">Reference proteome</keyword>
<accession>A0A7X0DLU4</accession>
<feature type="transmembrane region" description="Helical" evidence="2">
    <location>
        <begin position="67"/>
        <end position="85"/>
    </location>
</feature>
<feature type="transmembrane region" description="Helical" evidence="2">
    <location>
        <begin position="105"/>
        <end position="128"/>
    </location>
</feature>
<keyword evidence="2" id="KW-0812">Transmembrane</keyword>
<feature type="region of interest" description="Disordered" evidence="1">
    <location>
        <begin position="154"/>
        <end position="181"/>
    </location>
</feature>
<evidence type="ECO:0000256" key="2">
    <source>
        <dbReference type="SAM" id="Phobius"/>
    </source>
</evidence>
<reference evidence="3 4" key="1">
    <citation type="submission" date="2020-08" db="EMBL/GenBank/DDBJ databases">
        <title>Genomic Encyclopedia of Type Strains, Phase IV (KMG-IV): sequencing the most valuable type-strain genomes for metagenomic binning, comparative biology and taxonomic classification.</title>
        <authorList>
            <person name="Goeker M."/>
        </authorList>
    </citation>
    <scope>NUCLEOTIDE SEQUENCE [LARGE SCALE GENOMIC DNA]</scope>
    <source>
        <strain evidence="3 4">DSM 11590</strain>
    </source>
</reference>
<evidence type="ECO:0000313" key="4">
    <source>
        <dbReference type="Proteomes" id="UP000544872"/>
    </source>
</evidence>
<comment type="caution">
    <text evidence="3">The sequence shown here is derived from an EMBL/GenBank/DDBJ whole genome shotgun (WGS) entry which is preliminary data.</text>
</comment>
<gene>
    <name evidence="3" type="ORF">FHS48_000971</name>
</gene>
<name>A0A7X0DLU4_NOVIT</name>
<evidence type="ECO:0000313" key="3">
    <source>
        <dbReference type="EMBL" id="MBB6209569.1"/>
    </source>
</evidence>
<feature type="transmembrane region" description="Helical" evidence="2">
    <location>
        <begin position="27"/>
        <end position="60"/>
    </location>
</feature>
<proteinExistence type="predicted"/>
<keyword evidence="2" id="KW-0472">Membrane</keyword>
<dbReference type="AlphaFoldDB" id="A0A7X0DLU4"/>
<organism evidence="3 4">
    <name type="scientific">Novispirillum itersonii</name>
    <name type="common">Aquaspirillum itersonii</name>
    <dbReference type="NCBI Taxonomy" id="189"/>
    <lineage>
        <taxon>Bacteria</taxon>
        <taxon>Pseudomonadati</taxon>
        <taxon>Pseudomonadota</taxon>
        <taxon>Alphaproteobacteria</taxon>
        <taxon>Rhodospirillales</taxon>
        <taxon>Novispirillaceae</taxon>
        <taxon>Novispirillum</taxon>
    </lineage>
</organism>